<dbReference type="Proteomes" id="UP001596116">
    <property type="component" value="Unassembled WGS sequence"/>
</dbReference>
<comment type="caution">
    <text evidence="1">The sequence shown here is derived from an EMBL/GenBank/DDBJ whole genome shotgun (WGS) entry which is preliminary data.</text>
</comment>
<sequence length="157" mass="16912">MAPPDIENTKAFAEKLHRGQTDKAGAPYIGHVLRVHENLLRLFPDASSDEQRAALLHDAIEDCDVSAGDLRGAGFSERTVAIVEAVTKRAGEGLSYLERIERLAVSGDLSAMRVKIADLTDNSDPARLAALPPERALSLGKRYGRALDILRAAISAI</sequence>
<proteinExistence type="predicted"/>
<dbReference type="RefSeq" id="WP_379882868.1">
    <property type="nucleotide sequence ID" value="NZ_JBHPON010000002.1"/>
</dbReference>
<gene>
    <name evidence="1" type="ORF">ACFMB1_10170</name>
</gene>
<dbReference type="SUPFAM" id="SSF109604">
    <property type="entry name" value="HD-domain/PDEase-like"/>
    <property type="match status" value="1"/>
</dbReference>
<evidence type="ECO:0000313" key="1">
    <source>
        <dbReference type="EMBL" id="MFC6035911.1"/>
    </source>
</evidence>
<dbReference type="EMBL" id="JBHPON010000002">
    <property type="protein sequence ID" value="MFC6035911.1"/>
    <property type="molecule type" value="Genomic_DNA"/>
</dbReference>
<name>A0ABW1KUW2_9PROT</name>
<evidence type="ECO:0000313" key="2">
    <source>
        <dbReference type="Proteomes" id="UP001596116"/>
    </source>
</evidence>
<organism evidence="1 2">
    <name type="scientific">Hyphococcus aureus</name>
    <dbReference type="NCBI Taxonomy" id="2666033"/>
    <lineage>
        <taxon>Bacteria</taxon>
        <taxon>Pseudomonadati</taxon>
        <taxon>Pseudomonadota</taxon>
        <taxon>Alphaproteobacteria</taxon>
        <taxon>Parvularculales</taxon>
        <taxon>Parvularculaceae</taxon>
        <taxon>Hyphococcus</taxon>
    </lineage>
</organism>
<accession>A0ABW1KUW2</accession>
<reference evidence="1 2" key="1">
    <citation type="submission" date="2024-09" db="EMBL/GenBank/DDBJ databases">
        <authorList>
            <person name="Zhang Z.-H."/>
        </authorList>
    </citation>
    <scope>NUCLEOTIDE SEQUENCE [LARGE SCALE GENOMIC DNA]</scope>
    <source>
        <strain evidence="1 2">HHTR114</strain>
    </source>
</reference>
<protein>
    <submittedName>
        <fullName evidence="1">HD domain-containing protein</fullName>
    </submittedName>
</protein>
<dbReference type="Gene3D" id="1.10.3210.10">
    <property type="entry name" value="Hypothetical protein af1432"/>
    <property type="match status" value="1"/>
</dbReference>
<dbReference type="Pfam" id="PF13328">
    <property type="entry name" value="HD_4"/>
    <property type="match status" value="1"/>
</dbReference>
<keyword evidence="2" id="KW-1185">Reference proteome</keyword>